<feature type="domain" description="DUF218" evidence="1">
    <location>
        <begin position="41"/>
        <end position="162"/>
    </location>
</feature>
<dbReference type="RefSeq" id="WP_350243604.1">
    <property type="nucleotide sequence ID" value="NZ_CP158299.1"/>
</dbReference>
<accession>A0AAU7UAE5</accession>
<dbReference type="PANTHER" id="PTHR30336:SF20">
    <property type="entry name" value="DUF218 DOMAIN-CONTAINING PROTEIN"/>
    <property type="match status" value="1"/>
</dbReference>
<proteinExistence type="predicted"/>
<dbReference type="InterPro" id="IPR003848">
    <property type="entry name" value="DUF218"/>
</dbReference>
<dbReference type="AlphaFoldDB" id="A0AAU7UAE5"/>
<dbReference type="Pfam" id="PF02698">
    <property type="entry name" value="DUF218"/>
    <property type="match status" value="1"/>
</dbReference>
<gene>
    <name evidence="2" type="ORF">ABOD76_19385</name>
</gene>
<dbReference type="KEGG" id="dsc:ABOD76_19385"/>
<dbReference type="EMBL" id="CP158299">
    <property type="protein sequence ID" value="XBV85567.1"/>
    <property type="molecule type" value="Genomic_DNA"/>
</dbReference>
<dbReference type="Gene3D" id="3.40.50.620">
    <property type="entry name" value="HUPs"/>
    <property type="match status" value="1"/>
</dbReference>
<evidence type="ECO:0000259" key="1">
    <source>
        <dbReference type="Pfam" id="PF02698"/>
    </source>
</evidence>
<protein>
    <submittedName>
        <fullName evidence="2">YdcF family protein</fullName>
    </submittedName>
</protein>
<sequence>MRSPGGTGSAFLALMLAALAGVLLLLPGPRVPSALHPHATLLVLGAAQYNGHPSPAFRQRLDHALALYRSGQVQRVVVSGGVGHGDRYSEGQVGLQYLRQRGVPGSALQAETHSRTTLENLRLSRPLLHGPVTLVTDEAHAARALALAHATGLQANVSSVPLGAGHLRYRLRERLALTAYSVLGAARL</sequence>
<dbReference type="InterPro" id="IPR051599">
    <property type="entry name" value="Cell_Envelope_Assoc"/>
</dbReference>
<organism evidence="2">
    <name type="scientific">Deinococcus sonorensis KR-87</name>
    <dbReference type="NCBI Taxonomy" id="694439"/>
    <lineage>
        <taxon>Bacteria</taxon>
        <taxon>Thermotogati</taxon>
        <taxon>Deinococcota</taxon>
        <taxon>Deinococci</taxon>
        <taxon>Deinococcales</taxon>
        <taxon>Deinococcaceae</taxon>
        <taxon>Deinococcus</taxon>
    </lineage>
</organism>
<name>A0AAU7UAE5_9DEIO</name>
<dbReference type="PANTHER" id="PTHR30336">
    <property type="entry name" value="INNER MEMBRANE PROTEIN, PROBABLE PERMEASE"/>
    <property type="match status" value="1"/>
</dbReference>
<dbReference type="InterPro" id="IPR014729">
    <property type="entry name" value="Rossmann-like_a/b/a_fold"/>
</dbReference>
<dbReference type="GO" id="GO:0005886">
    <property type="term" value="C:plasma membrane"/>
    <property type="evidence" value="ECO:0007669"/>
    <property type="project" value="TreeGrafter"/>
</dbReference>
<evidence type="ECO:0000313" key="2">
    <source>
        <dbReference type="EMBL" id="XBV85567.1"/>
    </source>
</evidence>
<reference evidence="2" key="1">
    <citation type="submission" date="2024-06" db="EMBL/GenBank/DDBJ databases">
        <title>Draft Genome Sequence of Deinococcus sonorensis Type Strain KR-87, a Biofilm Producing Representative of the Genus Deinococcus.</title>
        <authorList>
            <person name="Boren L.S."/>
            <person name="Grosso R.A."/>
            <person name="Hugenberg-Cox A.N."/>
            <person name="Hill J.T.E."/>
            <person name="Albert C.M."/>
            <person name="Tuohy J.M."/>
        </authorList>
    </citation>
    <scope>NUCLEOTIDE SEQUENCE</scope>
    <source>
        <strain evidence="2">KR-87</strain>
    </source>
</reference>
<dbReference type="CDD" id="cd06259">
    <property type="entry name" value="YdcF-like"/>
    <property type="match status" value="1"/>
</dbReference>